<gene>
    <name evidence="2" type="ORF">B0T24DRAFT_630802</name>
</gene>
<reference evidence="2" key="1">
    <citation type="journal article" date="2023" name="Mol. Phylogenet. Evol.">
        <title>Genome-scale phylogeny and comparative genomics of the fungal order Sordariales.</title>
        <authorList>
            <person name="Hensen N."/>
            <person name="Bonometti L."/>
            <person name="Westerberg I."/>
            <person name="Brannstrom I.O."/>
            <person name="Guillou S."/>
            <person name="Cros-Aarteil S."/>
            <person name="Calhoun S."/>
            <person name="Haridas S."/>
            <person name="Kuo A."/>
            <person name="Mondo S."/>
            <person name="Pangilinan J."/>
            <person name="Riley R."/>
            <person name="LaButti K."/>
            <person name="Andreopoulos B."/>
            <person name="Lipzen A."/>
            <person name="Chen C."/>
            <person name="Yan M."/>
            <person name="Daum C."/>
            <person name="Ng V."/>
            <person name="Clum A."/>
            <person name="Steindorff A."/>
            <person name="Ohm R.A."/>
            <person name="Martin F."/>
            <person name="Silar P."/>
            <person name="Natvig D.O."/>
            <person name="Lalanne C."/>
            <person name="Gautier V."/>
            <person name="Ament-Velasquez S.L."/>
            <person name="Kruys A."/>
            <person name="Hutchinson M.I."/>
            <person name="Powell A.J."/>
            <person name="Barry K."/>
            <person name="Miller A.N."/>
            <person name="Grigoriev I.V."/>
            <person name="Debuchy R."/>
            <person name="Gladieux P."/>
            <person name="Hiltunen Thoren M."/>
            <person name="Johannesson H."/>
        </authorList>
    </citation>
    <scope>NUCLEOTIDE SEQUENCE</scope>
    <source>
        <strain evidence="2">CBS 958.72</strain>
    </source>
</reference>
<evidence type="ECO:0000313" key="2">
    <source>
        <dbReference type="EMBL" id="KAK3368860.1"/>
    </source>
</evidence>
<organism evidence="2 3">
    <name type="scientific">Lasiosphaeria ovina</name>
    <dbReference type="NCBI Taxonomy" id="92902"/>
    <lineage>
        <taxon>Eukaryota</taxon>
        <taxon>Fungi</taxon>
        <taxon>Dikarya</taxon>
        <taxon>Ascomycota</taxon>
        <taxon>Pezizomycotina</taxon>
        <taxon>Sordariomycetes</taxon>
        <taxon>Sordariomycetidae</taxon>
        <taxon>Sordariales</taxon>
        <taxon>Lasiosphaeriaceae</taxon>
        <taxon>Lasiosphaeria</taxon>
    </lineage>
</organism>
<protein>
    <recommendedName>
        <fullName evidence="4">FAR1 domain-containing protein</fullName>
    </recommendedName>
</protein>
<evidence type="ECO:0000313" key="3">
    <source>
        <dbReference type="Proteomes" id="UP001287356"/>
    </source>
</evidence>
<evidence type="ECO:0008006" key="4">
    <source>
        <dbReference type="Google" id="ProtNLM"/>
    </source>
</evidence>
<evidence type="ECO:0000256" key="1">
    <source>
        <dbReference type="SAM" id="MobiDB-lite"/>
    </source>
</evidence>
<feature type="region of interest" description="Disordered" evidence="1">
    <location>
        <begin position="1"/>
        <end position="23"/>
    </location>
</feature>
<name>A0AAE0K3E2_9PEZI</name>
<dbReference type="EMBL" id="JAULSN010000006">
    <property type="protein sequence ID" value="KAK3368860.1"/>
    <property type="molecule type" value="Genomic_DNA"/>
</dbReference>
<keyword evidence="3" id="KW-1185">Reference proteome</keyword>
<proteinExistence type="predicted"/>
<dbReference type="Proteomes" id="UP001287356">
    <property type="component" value="Unassembled WGS sequence"/>
</dbReference>
<reference evidence="2" key="2">
    <citation type="submission" date="2023-06" db="EMBL/GenBank/DDBJ databases">
        <authorList>
            <consortium name="Lawrence Berkeley National Laboratory"/>
            <person name="Haridas S."/>
            <person name="Hensen N."/>
            <person name="Bonometti L."/>
            <person name="Westerberg I."/>
            <person name="Brannstrom I.O."/>
            <person name="Guillou S."/>
            <person name="Cros-Aarteil S."/>
            <person name="Calhoun S."/>
            <person name="Kuo A."/>
            <person name="Mondo S."/>
            <person name="Pangilinan J."/>
            <person name="Riley R."/>
            <person name="Labutti K."/>
            <person name="Andreopoulos B."/>
            <person name="Lipzen A."/>
            <person name="Chen C."/>
            <person name="Yanf M."/>
            <person name="Daum C."/>
            <person name="Ng V."/>
            <person name="Clum A."/>
            <person name="Steindorff A."/>
            <person name="Ohm R."/>
            <person name="Martin F."/>
            <person name="Silar P."/>
            <person name="Natvig D."/>
            <person name="Lalanne C."/>
            <person name="Gautier V."/>
            <person name="Ament-Velasquez S.L."/>
            <person name="Kruys A."/>
            <person name="Hutchinson M.I."/>
            <person name="Powell A.J."/>
            <person name="Barry K."/>
            <person name="Miller A.N."/>
            <person name="Grigoriev I.V."/>
            <person name="Debuchy R."/>
            <person name="Gladieux P."/>
            <person name="Thoren M.H."/>
            <person name="Johannesson H."/>
        </authorList>
    </citation>
    <scope>NUCLEOTIDE SEQUENCE</scope>
    <source>
        <strain evidence="2">CBS 958.72</strain>
    </source>
</reference>
<sequence length="120" mass="12980">MDDFDDDSEDFHSCASVNSGSSAEEVDQAVVAPNVGTVALLSSPPKGHKLLAHRYDTFEELLTDLEAFAISAYFTVVKNRSNNKVDGFGYTRIKLCCSKGSRRKSKAISRNTSTGKVGCP</sequence>
<comment type="caution">
    <text evidence="2">The sequence shown here is derived from an EMBL/GenBank/DDBJ whole genome shotgun (WGS) entry which is preliminary data.</text>
</comment>
<accession>A0AAE0K3E2</accession>
<dbReference type="AlphaFoldDB" id="A0AAE0K3E2"/>